<name>A0A815U587_ADIRI</name>
<organism evidence="1 2">
    <name type="scientific">Adineta ricciae</name>
    <name type="common">Rotifer</name>
    <dbReference type="NCBI Taxonomy" id="249248"/>
    <lineage>
        <taxon>Eukaryota</taxon>
        <taxon>Metazoa</taxon>
        <taxon>Spiralia</taxon>
        <taxon>Gnathifera</taxon>
        <taxon>Rotifera</taxon>
        <taxon>Eurotatoria</taxon>
        <taxon>Bdelloidea</taxon>
        <taxon>Adinetida</taxon>
        <taxon>Adinetidae</taxon>
        <taxon>Adineta</taxon>
    </lineage>
</organism>
<accession>A0A815U587</accession>
<dbReference type="OrthoDB" id="10025088at2759"/>
<gene>
    <name evidence="1" type="ORF">EDS130_LOCUS43310</name>
</gene>
<dbReference type="InterPro" id="IPR027417">
    <property type="entry name" value="P-loop_NTPase"/>
</dbReference>
<sequence>MLSIKRRALPLVPAYSITTHKSQGQTLNKVLIDLKLLKDTDDIAAVYVPLSRVKRLTDLIILRHFDYKVLLIKPIEGNASHLRRALFISKPGLFITIPASFSLEINVHTLTYLVVLVTEKIITEEALNLSLFNSQICQSVFRLARSMSGPFSSVVNFSVNEFLQRVEKLTVLQNIKCSCDSGISSLVFPKHHKQSQQTHQLPSTNTTNDITEEFIEKTVFSAYLYASQILSGCNLSILNPNGKSISFEEVNRLAHQKLARSQCKAFSTKDSQSSNHKQDEDEDLRQYLSQKQSGGTKIMDDLDELILDEESDAANLLNVSSSTFNGMRIFDSIGAHQTESFFPVEINGKKKDFHKQAPNWYFSKTKPTLSADRSIRVQKR</sequence>
<comment type="caution">
    <text evidence="1">The sequence shown here is derived from an EMBL/GenBank/DDBJ whole genome shotgun (WGS) entry which is preliminary data.</text>
</comment>
<proteinExistence type="predicted"/>
<dbReference type="AlphaFoldDB" id="A0A815U587"/>
<evidence type="ECO:0000313" key="2">
    <source>
        <dbReference type="Proteomes" id="UP000663852"/>
    </source>
</evidence>
<evidence type="ECO:0000313" key="1">
    <source>
        <dbReference type="EMBL" id="CAF1512043.1"/>
    </source>
</evidence>
<protein>
    <submittedName>
        <fullName evidence="1">Uncharacterized protein</fullName>
    </submittedName>
</protein>
<reference evidence="1" key="1">
    <citation type="submission" date="2021-02" db="EMBL/GenBank/DDBJ databases">
        <authorList>
            <person name="Nowell W R."/>
        </authorList>
    </citation>
    <scope>NUCLEOTIDE SEQUENCE</scope>
</reference>
<dbReference type="SUPFAM" id="SSF52540">
    <property type="entry name" value="P-loop containing nucleoside triphosphate hydrolases"/>
    <property type="match status" value="1"/>
</dbReference>
<dbReference type="EMBL" id="CAJNOJ010000701">
    <property type="protein sequence ID" value="CAF1512043.1"/>
    <property type="molecule type" value="Genomic_DNA"/>
</dbReference>
<dbReference type="Proteomes" id="UP000663852">
    <property type="component" value="Unassembled WGS sequence"/>
</dbReference>